<keyword evidence="3" id="KW-1133">Transmembrane helix</keyword>
<evidence type="ECO:0000313" key="5">
    <source>
        <dbReference type="Proteomes" id="UP001530293"/>
    </source>
</evidence>
<feature type="transmembrane region" description="Helical" evidence="3">
    <location>
        <begin position="104"/>
        <end position="121"/>
    </location>
</feature>
<evidence type="ECO:0000256" key="2">
    <source>
        <dbReference type="SAM" id="MobiDB-lite"/>
    </source>
</evidence>
<name>A0ABD3MMQ4_9STRA</name>
<keyword evidence="3" id="KW-0472">Membrane</keyword>
<dbReference type="AlphaFoldDB" id="A0ABD3MMQ4"/>
<feature type="coiled-coil region" evidence="1">
    <location>
        <begin position="187"/>
        <end position="214"/>
    </location>
</feature>
<proteinExistence type="predicted"/>
<comment type="caution">
    <text evidence="4">The sequence shown here is derived from an EMBL/GenBank/DDBJ whole genome shotgun (WGS) entry which is preliminary data.</text>
</comment>
<keyword evidence="1" id="KW-0175">Coiled coil</keyword>
<protein>
    <submittedName>
        <fullName evidence="4">Uncharacterized protein</fullName>
    </submittedName>
</protein>
<evidence type="ECO:0000256" key="1">
    <source>
        <dbReference type="SAM" id="Coils"/>
    </source>
</evidence>
<reference evidence="4 5" key="1">
    <citation type="submission" date="2024-10" db="EMBL/GenBank/DDBJ databases">
        <title>Updated reference genomes for cyclostephanoid diatoms.</title>
        <authorList>
            <person name="Roberts W.R."/>
            <person name="Alverson A.J."/>
        </authorList>
    </citation>
    <scope>NUCLEOTIDE SEQUENCE [LARGE SCALE GENOMIC DNA]</scope>
    <source>
        <strain evidence="4 5">AJA232-27</strain>
    </source>
</reference>
<organism evidence="4 5">
    <name type="scientific">Discostella pseudostelligera</name>
    <dbReference type="NCBI Taxonomy" id="259834"/>
    <lineage>
        <taxon>Eukaryota</taxon>
        <taxon>Sar</taxon>
        <taxon>Stramenopiles</taxon>
        <taxon>Ochrophyta</taxon>
        <taxon>Bacillariophyta</taxon>
        <taxon>Coscinodiscophyceae</taxon>
        <taxon>Thalassiosirophycidae</taxon>
        <taxon>Stephanodiscales</taxon>
        <taxon>Stephanodiscaceae</taxon>
        <taxon>Discostella</taxon>
    </lineage>
</organism>
<dbReference type="Proteomes" id="UP001530293">
    <property type="component" value="Unassembled WGS sequence"/>
</dbReference>
<evidence type="ECO:0000256" key="3">
    <source>
        <dbReference type="SAM" id="Phobius"/>
    </source>
</evidence>
<gene>
    <name evidence="4" type="ORF">ACHAWU_009426</name>
</gene>
<evidence type="ECO:0000313" key="4">
    <source>
        <dbReference type="EMBL" id="KAL3765058.1"/>
    </source>
</evidence>
<keyword evidence="5" id="KW-1185">Reference proteome</keyword>
<feature type="compositionally biased region" description="Low complexity" evidence="2">
    <location>
        <begin position="56"/>
        <end position="69"/>
    </location>
</feature>
<dbReference type="EMBL" id="JALLBG020000099">
    <property type="protein sequence ID" value="KAL3765058.1"/>
    <property type="molecule type" value="Genomic_DNA"/>
</dbReference>
<sequence>MANLRKTAKNITTLHAGDDIESPFSSSHHHEDATMTTKLIASESNNNNNHDDTNYSRSLDSSPSKSSSSFRTNNAIRRKVLSLLVDDPDSQASSQQLLSILRDILLGSILGLLTISLLVVLDHSDIIHLQSAHNFRNAAFALLNDPETVSYMEENLDMKFVSVGEYNTIRTDTEVAMKEIERLTPLIEERTVELNEKKEVLDTLTKEYNELMSSPILGLDKFCGTCPWGGGGRASCDERVAYLMNKYGNSLHEAKMGAMKAHVSCRNK</sequence>
<accession>A0ABD3MMQ4</accession>
<feature type="region of interest" description="Disordered" evidence="2">
    <location>
        <begin position="43"/>
        <end position="71"/>
    </location>
</feature>
<keyword evidence="3" id="KW-0812">Transmembrane</keyword>